<dbReference type="KEGG" id="ngr:NAEGRDRAFT_72333"/>
<feature type="region of interest" description="Disordered" evidence="1">
    <location>
        <begin position="139"/>
        <end position="158"/>
    </location>
</feature>
<feature type="region of interest" description="Disordered" evidence="1">
    <location>
        <begin position="45"/>
        <end position="67"/>
    </location>
</feature>
<gene>
    <name evidence="2" type="ORF">NAEGRDRAFT_72333</name>
</gene>
<keyword evidence="3" id="KW-1185">Reference proteome</keyword>
<accession>D2VTK3</accession>
<dbReference type="OrthoDB" id="10456402at2759"/>
<evidence type="ECO:0000313" key="3">
    <source>
        <dbReference type="Proteomes" id="UP000006671"/>
    </source>
</evidence>
<evidence type="ECO:0000256" key="1">
    <source>
        <dbReference type="SAM" id="MobiDB-lite"/>
    </source>
</evidence>
<feature type="region of interest" description="Disordered" evidence="1">
    <location>
        <begin position="172"/>
        <end position="207"/>
    </location>
</feature>
<dbReference type="AlphaFoldDB" id="D2VTK3"/>
<sequence>MIDRLISTTPQDDNKLTLPSISRKPMKMDFRVTERIQSNDVNCPPLRGSPTSSRKKNSMLNDIQKRDLDATIHRRQMLKSTNSKRLLDTFQKTKSSREVLKQDPSFQEKILEYETIQPIDEIQEAKQKIFSQLDDIRKKSRNNSPENSHNDRTGGQEVPNLKISTIIPTNSIGNETISTPKSSSLTVAPDNMTPVSKKTKKKKPRRFESMSIEELTISDTDEGKMYASDIGKESFKVICQARRTLIKQNSYLQEMDGYQSSIKEKLERNRNLLKPYSNQNPSE</sequence>
<dbReference type="InParanoid" id="D2VTK3"/>
<name>D2VTK3_NAEGR</name>
<dbReference type="GeneID" id="8854360"/>
<reference evidence="2 3" key="1">
    <citation type="journal article" date="2010" name="Cell">
        <title>The genome of Naegleria gruberi illuminates early eukaryotic versatility.</title>
        <authorList>
            <person name="Fritz-Laylin L.K."/>
            <person name="Prochnik S.E."/>
            <person name="Ginger M.L."/>
            <person name="Dacks J.B."/>
            <person name="Carpenter M.L."/>
            <person name="Field M.C."/>
            <person name="Kuo A."/>
            <person name="Paredez A."/>
            <person name="Chapman J."/>
            <person name="Pham J."/>
            <person name="Shu S."/>
            <person name="Neupane R."/>
            <person name="Cipriano M."/>
            <person name="Mancuso J."/>
            <person name="Tu H."/>
            <person name="Salamov A."/>
            <person name="Lindquist E."/>
            <person name="Shapiro H."/>
            <person name="Lucas S."/>
            <person name="Grigoriev I.V."/>
            <person name="Cande W.Z."/>
            <person name="Fulton C."/>
            <person name="Rokhsar D.S."/>
            <person name="Dawson S.C."/>
        </authorList>
    </citation>
    <scope>NUCLEOTIDE SEQUENCE [LARGE SCALE GENOMIC DNA]</scope>
    <source>
        <strain evidence="2 3">NEG-M</strain>
    </source>
</reference>
<protein>
    <submittedName>
        <fullName evidence="2">Predicted protein</fullName>
    </submittedName>
</protein>
<dbReference type="RefSeq" id="XP_002672621.1">
    <property type="nucleotide sequence ID" value="XM_002672575.1"/>
</dbReference>
<evidence type="ECO:0000313" key="2">
    <source>
        <dbReference type="EMBL" id="EFC39877.1"/>
    </source>
</evidence>
<proteinExistence type="predicted"/>
<dbReference type="VEuPathDB" id="AmoebaDB:NAEGRDRAFT_72333"/>
<dbReference type="EMBL" id="GG738896">
    <property type="protein sequence ID" value="EFC39877.1"/>
    <property type="molecule type" value="Genomic_DNA"/>
</dbReference>
<organism evidence="3">
    <name type="scientific">Naegleria gruberi</name>
    <name type="common">Amoeba</name>
    <dbReference type="NCBI Taxonomy" id="5762"/>
    <lineage>
        <taxon>Eukaryota</taxon>
        <taxon>Discoba</taxon>
        <taxon>Heterolobosea</taxon>
        <taxon>Tetramitia</taxon>
        <taxon>Eutetramitia</taxon>
        <taxon>Vahlkampfiidae</taxon>
        <taxon>Naegleria</taxon>
    </lineage>
</organism>
<feature type="compositionally biased region" description="Polar residues" evidence="1">
    <location>
        <begin position="172"/>
        <end position="186"/>
    </location>
</feature>
<dbReference type="Proteomes" id="UP000006671">
    <property type="component" value="Unassembled WGS sequence"/>
</dbReference>